<protein>
    <submittedName>
        <fullName evidence="1">Uncharacterized protein</fullName>
    </submittedName>
</protein>
<proteinExistence type="predicted"/>
<comment type="caution">
    <text evidence="1">The sequence shown here is derived from an EMBL/GenBank/DDBJ whole genome shotgun (WGS) entry which is preliminary data.</text>
</comment>
<name>J9EI90_WUCBA</name>
<accession>J9EI90</accession>
<evidence type="ECO:0000313" key="1">
    <source>
        <dbReference type="EMBL" id="EJW76742.1"/>
    </source>
</evidence>
<dbReference type="Proteomes" id="UP000004810">
    <property type="component" value="Unassembled WGS sequence"/>
</dbReference>
<dbReference type="AlphaFoldDB" id="J9EI90"/>
<evidence type="ECO:0000313" key="2">
    <source>
        <dbReference type="Proteomes" id="UP000004810"/>
    </source>
</evidence>
<sequence length="101" mass="11817">MIYRFRTPISISLHQINPPEDGEIRTAVLNVVFQVASNEDFIITFENNYMRSILQFLDSSIEDEARTAIGYFVRQHSDNTDELKAYEYIEEFINCTSEDNL</sequence>
<reference evidence="2" key="1">
    <citation type="submission" date="2012-08" db="EMBL/GenBank/DDBJ databases">
        <title>The Genome Sequence of Wuchereria bancrofti.</title>
        <authorList>
            <person name="Nutman T.B."/>
            <person name="Fink D.L."/>
            <person name="Russ C."/>
            <person name="Young S."/>
            <person name="Zeng Q."/>
            <person name="Koehrsen M."/>
            <person name="Alvarado L."/>
            <person name="Berlin A."/>
            <person name="Chapman S.B."/>
            <person name="Chen Z."/>
            <person name="Freedman E."/>
            <person name="Gellesch M."/>
            <person name="Goldberg J."/>
            <person name="Griggs A."/>
            <person name="Gujja S."/>
            <person name="Heilman E.R."/>
            <person name="Heiman D."/>
            <person name="Hepburn T."/>
            <person name="Howarth C."/>
            <person name="Jen D."/>
            <person name="Larson L."/>
            <person name="Lewis B."/>
            <person name="Mehta T."/>
            <person name="Park D."/>
            <person name="Pearson M."/>
            <person name="Roberts A."/>
            <person name="Saif S."/>
            <person name="Shea T."/>
            <person name="Shenoy N."/>
            <person name="Sisk P."/>
            <person name="Stolte C."/>
            <person name="Sykes S."/>
            <person name="Walk T."/>
            <person name="White J."/>
            <person name="Yandava C."/>
            <person name="Haas B."/>
            <person name="Henn M.R."/>
            <person name="Nusbaum C."/>
            <person name="Birren B."/>
        </authorList>
    </citation>
    <scope>NUCLEOTIDE SEQUENCE [LARGE SCALE GENOMIC DNA]</scope>
    <source>
        <strain evidence="2">NA</strain>
    </source>
</reference>
<gene>
    <name evidence="1" type="ORF">WUBG_12350</name>
</gene>
<dbReference type="EMBL" id="ADBV01008676">
    <property type="protein sequence ID" value="EJW76742.1"/>
    <property type="molecule type" value="Genomic_DNA"/>
</dbReference>
<organism evidence="1 2">
    <name type="scientific">Wuchereria bancrofti</name>
    <dbReference type="NCBI Taxonomy" id="6293"/>
    <lineage>
        <taxon>Eukaryota</taxon>
        <taxon>Metazoa</taxon>
        <taxon>Ecdysozoa</taxon>
        <taxon>Nematoda</taxon>
        <taxon>Chromadorea</taxon>
        <taxon>Rhabditida</taxon>
        <taxon>Spirurina</taxon>
        <taxon>Spiruromorpha</taxon>
        <taxon>Filarioidea</taxon>
        <taxon>Onchocercidae</taxon>
        <taxon>Wuchereria</taxon>
    </lineage>
</organism>